<comment type="similarity">
    <text evidence="1">Belongs to the transglycosylase Slt family.</text>
</comment>
<feature type="compositionally biased region" description="Polar residues" evidence="3">
    <location>
        <begin position="279"/>
        <end position="297"/>
    </location>
</feature>
<comment type="similarity">
    <text evidence="2">Belongs to the virb1 family.</text>
</comment>
<proteinExistence type="inferred from homology"/>
<dbReference type="SUPFAM" id="SSF53955">
    <property type="entry name" value="Lysozyme-like"/>
    <property type="match status" value="1"/>
</dbReference>
<accession>A0ABQ0PWT5</accession>
<comment type="caution">
    <text evidence="5">The sequence shown here is derived from an EMBL/GenBank/DDBJ whole genome shotgun (WGS) entry which is preliminary data.</text>
</comment>
<dbReference type="InterPro" id="IPR008258">
    <property type="entry name" value="Transglycosylase_SLT_dom_1"/>
</dbReference>
<reference evidence="5" key="1">
    <citation type="submission" date="2013-04" db="EMBL/GenBank/DDBJ databases">
        <title>The genome sequencing project of 58 acetic acid bacteria.</title>
        <authorList>
            <person name="Okamoto-Kainuma A."/>
            <person name="Ishikawa M."/>
            <person name="Umino S."/>
            <person name="Koizumi Y."/>
            <person name="Shiwa Y."/>
            <person name="Yoshikawa H."/>
            <person name="Matsutani M."/>
            <person name="Matsushita K."/>
        </authorList>
    </citation>
    <scope>NUCLEOTIDE SEQUENCE</scope>
    <source>
        <strain evidence="5">DSM 14337</strain>
    </source>
</reference>
<feature type="region of interest" description="Disordered" evidence="3">
    <location>
        <begin position="241"/>
        <end position="297"/>
    </location>
</feature>
<dbReference type="CDD" id="cd00254">
    <property type="entry name" value="LT-like"/>
    <property type="match status" value="1"/>
</dbReference>
<dbReference type="InterPro" id="IPR023346">
    <property type="entry name" value="Lysozyme-like_dom_sf"/>
</dbReference>
<sequence length="474" mass="49317">MLVTALGLGAGGGLLPAQARSYHAVYDPNAAYDPDAIYDRGTVETTHPAYRAPGPAEDPWGPYIRQAAKRFALPETWIRAVMQQESGGKQYLNGGLTTSGAGAMGLMQLMPATYADMQSQYGLGGDPYNPKDNIQAGAAYIRLMYDRYGAPGFLAAYNAGPDRVDDYLNNGRHLPDETVNYVAAITPHLGGGVAVRGKWAPVPIQSTTQVAYSEAYYAKADLSRTADGCLRDPDAAYDPSAPCLMDRDIPHPDPVPEATSPAPVAVAQDDVSAAPAQAQMATNTGGSHVGQFTSGSSSYETAAPIQTASAAPVTQSAAITQTSLPAARVMPASFTSAPSQTARVQNAVYTSPASSSAHVLRLPASYSPSAGASRAPMLSSAVATRSLQTPHTGKGGTVQVGAFASYAEARRTAESVNRVLASRSMQATPTVQSVSISGKAMYRAQLVASDDAAAFGVCQVLHAHSMPCIPVRSS</sequence>
<gene>
    <name evidence="5" type="ORF">AA14337_2626</name>
</gene>
<dbReference type="Pfam" id="PF01464">
    <property type="entry name" value="SLT"/>
    <property type="match status" value="1"/>
</dbReference>
<dbReference type="Proteomes" id="UP001065047">
    <property type="component" value="Unassembled WGS sequence"/>
</dbReference>
<dbReference type="PANTHER" id="PTHR37423:SF2">
    <property type="entry name" value="MEMBRANE-BOUND LYTIC MUREIN TRANSGLYCOSYLASE C"/>
    <property type="match status" value="1"/>
</dbReference>
<organism evidence="5 6">
    <name type="scientific">Acetobacter malorum DSM 14337</name>
    <dbReference type="NCBI Taxonomy" id="1307910"/>
    <lineage>
        <taxon>Bacteria</taxon>
        <taxon>Pseudomonadati</taxon>
        <taxon>Pseudomonadota</taxon>
        <taxon>Alphaproteobacteria</taxon>
        <taxon>Acetobacterales</taxon>
        <taxon>Acetobacteraceae</taxon>
        <taxon>Acetobacter</taxon>
    </lineage>
</organism>
<evidence type="ECO:0000256" key="3">
    <source>
        <dbReference type="SAM" id="MobiDB-lite"/>
    </source>
</evidence>
<dbReference type="EMBL" id="BAPF01000037">
    <property type="protein sequence ID" value="GBQ83573.1"/>
    <property type="molecule type" value="Genomic_DNA"/>
</dbReference>
<evidence type="ECO:0000259" key="4">
    <source>
        <dbReference type="Pfam" id="PF01464"/>
    </source>
</evidence>
<evidence type="ECO:0000313" key="6">
    <source>
        <dbReference type="Proteomes" id="UP001065047"/>
    </source>
</evidence>
<evidence type="ECO:0000256" key="1">
    <source>
        <dbReference type="ARBA" id="ARBA00007734"/>
    </source>
</evidence>
<evidence type="ECO:0000256" key="2">
    <source>
        <dbReference type="ARBA" id="ARBA00009387"/>
    </source>
</evidence>
<protein>
    <submittedName>
        <fullName evidence="5">Murein transglycosylase</fullName>
    </submittedName>
</protein>
<dbReference type="PANTHER" id="PTHR37423">
    <property type="entry name" value="SOLUBLE LYTIC MUREIN TRANSGLYCOSYLASE-RELATED"/>
    <property type="match status" value="1"/>
</dbReference>
<name>A0ABQ0PWT5_9PROT</name>
<feature type="domain" description="Transglycosylase SLT" evidence="4">
    <location>
        <begin position="63"/>
        <end position="177"/>
    </location>
</feature>
<dbReference type="Gene3D" id="1.10.530.10">
    <property type="match status" value="1"/>
</dbReference>
<evidence type="ECO:0000313" key="5">
    <source>
        <dbReference type="EMBL" id="GBQ83573.1"/>
    </source>
</evidence>
<keyword evidence="6" id="KW-1185">Reference proteome</keyword>